<comment type="caution">
    <text evidence="2">The sequence shown here is derived from an EMBL/GenBank/DDBJ whole genome shotgun (WGS) entry which is preliminary data.</text>
</comment>
<dbReference type="EMBL" id="LNXY01000031">
    <property type="protein sequence ID" value="KTC84773.1"/>
    <property type="molecule type" value="Genomic_DNA"/>
</dbReference>
<protein>
    <recommendedName>
        <fullName evidence="1">Putative cyclic diguanylate phosphodiesterase CSS motif-containing domain-containing protein</fullName>
    </recommendedName>
</protein>
<evidence type="ECO:0000259" key="1">
    <source>
        <dbReference type="Pfam" id="PF12792"/>
    </source>
</evidence>
<sequence>MIEEIGYLADGFIRCGTWGITTPTQAKFTDEITKNGVKISLDSKSILSPIPRMIALRFGSYYALVNPIQFSNIILGPKIKVALLSNSGKLIAAYNNPDLNFIKSYLFNKNKVESKQDIMSVSIGERFTAIATDHKSISTLPWKYIQ</sequence>
<reference evidence="2 3" key="1">
    <citation type="submission" date="2015-11" db="EMBL/GenBank/DDBJ databases">
        <title>Genomic analysis of 38 Legionella species identifies large and diverse effector repertoires.</title>
        <authorList>
            <person name="Burstein D."/>
            <person name="Amaro F."/>
            <person name="Zusman T."/>
            <person name="Lifshitz Z."/>
            <person name="Cohen O."/>
            <person name="Gilbert J.A."/>
            <person name="Pupko T."/>
            <person name="Shuman H.A."/>
            <person name="Segal G."/>
        </authorList>
    </citation>
    <scope>NUCLEOTIDE SEQUENCE [LARGE SCALE GENOMIC DNA]</scope>
    <source>
        <strain evidence="2 3">ATCC 700990</strain>
    </source>
</reference>
<dbReference type="Pfam" id="PF12792">
    <property type="entry name" value="CSS-motif"/>
    <property type="match status" value="1"/>
</dbReference>
<dbReference type="AlphaFoldDB" id="A0A0W0SP46"/>
<name>A0A0W0SP46_9GAMM</name>
<dbReference type="RefSeq" id="WP_058497194.1">
    <property type="nucleotide sequence ID" value="NZ_CAAAIU010000022.1"/>
</dbReference>
<organism evidence="2 3">
    <name type="scientific">Legionella drozanskii LLAP-1</name>
    <dbReference type="NCBI Taxonomy" id="1212489"/>
    <lineage>
        <taxon>Bacteria</taxon>
        <taxon>Pseudomonadati</taxon>
        <taxon>Pseudomonadota</taxon>
        <taxon>Gammaproteobacteria</taxon>
        <taxon>Legionellales</taxon>
        <taxon>Legionellaceae</taxon>
        <taxon>Legionella</taxon>
    </lineage>
</organism>
<dbReference type="Proteomes" id="UP000054736">
    <property type="component" value="Unassembled WGS sequence"/>
</dbReference>
<dbReference type="PATRIC" id="fig|1212489.4.peg.3101"/>
<proteinExistence type="predicted"/>
<dbReference type="InterPro" id="IPR024744">
    <property type="entry name" value="CSS-motif_dom"/>
</dbReference>
<evidence type="ECO:0000313" key="2">
    <source>
        <dbReference type="EMBL" id="KTC84773.1"/>
    </source>
</evidence>
<keyword evidence="3" id="KW-1185">Reference proteome</keyword>
<evidence type="ECO:0000313" key="3">
    <source>
        <dbReference type="Proteomes" id="UP000054736"/>
    </source>
</evidence>
<accession>A0A0W0SP46</accession>
<gene>
    <name evidence="2" type="ORF">Ldro_2937</name>
</gene>
<feature type="domain" description="Putative cyclic diguanylate phosphodiesterase CSS motif-containing" evidence="1">
    <location>
        <begin position="1"/>
        <end position="94"/>
    </location>
</feature>